<name>A0A1G6IYK7_9MICO</name>
<dbReference type="STRING" id="993073.AS029_07005"/>
<reference evidence="1 2" key="1">
    <citation type="submission" date="2016-09" db="EMBL/GenBank/DDBJ databases">
        <authorList>
            <person name="Capua I."/>
            <person name="De Benedictis P."/>
            <person name="Joannis T."/>
            <person name="Lombin L.H."/>
            <person name="Cattoli G."/>
        </authorList>
    </citation>
    <scope>NUCLEOTIDE SEQUENCE [LARGE SCALE GENOMIC DNA]</scope>
    <source>
        <strain evidence="1 2">NIO-1002</strain>
    </source>
</reference>
<dbReference type="RefSeq" id="WP_058231868.1">
    <property type="nucleotide sequence ID" value="NZ_FMYG01000003.1"/>
</dbReference>
<dbReference type="InterPro" id="IPR011697">
    <property type="entry name" value="Peptidase_C26"/>
</dbReference>
<accession>A0A1G6IYK7</accession>
<dbReference type="EMBL" id="FMYG01000003">
    <property type="protein sequence ID" value="SDC11473.1"/>
    <property type="molecule type" value="Genomic_DNA"/>
</dbReference>
<dbReference type="GO" id="GO:0016740">
    <property type="term" value="F:transferase activity"/>
    <property type="evidence" value="ECO:0007669"/>
    <property type="project" value="UniProtKB-KW"/>
</dbReference>
<dbReference type="InterPro" id="IPR029062">
    <property type="entry name" value="Class_I_gatase-like"/>
</dbReference>
<dbReference type="GO" id="GO:0005829">
    <property type="term" value="C:cytosol"/>
    <property type="evidence" value="ECO:0007669"/>
    <property type="project" value="TreeGrafter"/>
</dbReference>
<organism evidence="1 2">
    <name type="scientific">Microbacterium enclense</name>
    <dbReference type="NCBI Taxonomy" id="993073"/>
    <lineage>
        <taxon>Bacteria</taxon>
        <taxon>Bacillati</taxon>
        <taxon>Actinomycetota</taxon>
        <taxon>Actinomycetes</taxon>
        <taxon>Micrococcales</taxon>
        <taxon>Microbacteriaceae</taxon>
        <taxon>Microbacterium</taxon>
    </lineage>
</organism>
<dbReference type="GO" id="GO:0033969">
    <property type="term" value="F:gamma-glutamyl-gamma-aminobutyrate hydrolase activity"/>
    <property type="evidence" value="ECO:0007669"/>
    <property type="project" value="TreeGrafter"/>
</dbReference>
<dbReference type="SUPFAM" id="SSF52317">
    <property type="entry name" value="Class I glutamine amidotransferase-like"/>
    <property type="match status" value="1"/>
</dbReference>
<keyword evidence="1" id="KW-0315">Glutamine amidotransferase</keyword>
<evidence type="ECO:0000313" key="2">
    <source>
        <dbReference type="Proteomes" id="UP000183203"/>
    </source>
</evidence>
<evidence type="ECO:0000313" key="1">
    <source>
        <dbReference type="EMBL" id="SDC11473.1"/>
    </source>
</evidence>
<dbReference type="InterPro" id="IPR044668">
    <property type="entry name" value="PuuD-like"/>
</dbReference>
<dbReference type="PANTHER" id="PTHR43235">
    <property type="entry name" value="GLUTAMINE AMIDOTRANSFERASE PB2B2.05-RELATED"/>
    <property type="match status" value="1"/>
</dbReference>
<dbReference type="Pfam" id="PF07722">
    <property type="entry name" value="Peptidase_C26"/>
    <property type="match status" value="1"/>
</dbReference>
<proteinExistence type="predicted"/>
<dbReference type="GO" id="GO:0006598">
    <property type="term" value="P:polyamine catabolic process"/>
    <property type="evidence" value="ECO:0007669"/>
    <property type="project" value="TreeGrafter"/>
</dbReference>
<dbReference type="PANTHER" id="PTHR43235:SF1">
    <property type="entry name" value="GLUTAMINE AMIDOTRANSFERASE PB2B2.05-RELATED"/>
    <property type="match status" value="1"/>
</dbReference>
<protein>
    <submittedName>
        <fullName evidence="1">Putative glutamine amidotransferase</fullName>
    </submittedName>
</protein>
<dbReference type="Proteomes" id="UP000183203">
    <property type="component" value="Unassembled WGS sequence"/>
</dbReference>
<keyword evidence="1" id="KW-0808">Transferase</keyword>
<dbReference type="AlphaFoldDB" id="A0A1G6IYK7"/>
<dbReference type="OrthoDB" id="9813383at2"/>
<gene>
    <name evidence="1" type="ORF">SAMN05216418_1656</name>
</gene>
<dbReference type="PROSITE" id="PS51273">
    <property type="entry name" value="GATASE_TYPE_1"/>
    <property type="match status" value="1"/>
</dbReference>
<sequence>MPTAALFHIRDTRPDAPHYQDLLDELNAGAMTALRDAGWHAQLHAATEHPLDDLLGAARSADVVVILGGEDVDPRTYGTTDSRPDWTPYDTAADEAQLAIIRDTAAAGRPLLGICRGMQLVNVAFGGTLHQHIDGHRGSRSAPFVATEVRFDRPDPISTAGDHLCSHHQSVDRLGEGLDATARAADGTVEAVRHRELPVWAYQWHLEHRRSAARQLVPAMAALRASVRTGEASDRS</sequence>
<dbReference type="Gene3D" id="3.40.50.880">
    <property type="match status" value="1"/>
</dbReference>